<evidence type="ECO:0000313" key="1">
    <source>
        <dbReference type="EMBL" id="KAJ7406078.1"/>
    </source>
</evidence>
<keyword evidence="2" id="KW-1185">Reference proteome</keyword>
<protein>
    <recommendedName>
        <fullName evidence="3">Rna-directed dna polymerase from mobile element jockey-like</fullName>
    </recommendedName>
</protein>
<proteinExistence type="predicted"/>
<dbReference type="EMBL" id="WHWB01034678">
    <property type="protein sequence ID" value="KAJ7406078.1"/>
    <property type="molecule type" value="Genomic_DNA"/>
</dbReference>
<evidence type="ECO:0000313" key="2">
    <source>
        <dbReference type="Proteomes" id="UP001145742"/>
    </source>
</evidence>
<evidence type="ECO:0008006" key="3">
    <source>
        <dbReference type="Google" id="ProtNLM"/>
    </source>
</evidence>
<accession>A0ABQ9CPC4</accession>
<reference evidence="1" key="1">
    <citation type="submission" date="2019-10" db="EMBL/GenBank/DDBJ databases">
        <authorList>
            <person name="Soares A.E.R."/>
            <person name="Aleixo A."/>
            <person name="Schneider P."/>
            <person name="Miyaki C.Y."/>
            <person name="Schneider M.P."/>
            <person name="Mello C."/>
            <person name="Vasconcelos A.T.R."/>
        </authorList>
    </citation>
    <scope>NUCLEOTIDE SEQUENCE</scope>
    <source>
        <tissue evidence="1">Muscle</tissue>
    </source>
</reference>
<dbReference type="Proteomes" id="UP001145742">
    <property type="component" value="Unassembled WGS sequence"/>
</dbReference>
<comment type="caution">
    <text evidence="1">The sequence shown here is derived from an EMBL/GenBank/DDBJ whole genome shotgun (WGS) entry which is preliminary data.</text>
</comment>
<gene>
    <name evidence="1" type="ORF">WISP_136220</name>
</gene>
<organism evidence="1 2">
    <name type="scientific">Willisornis vidua</name>
    <name type="common">Xingu scale-backed antbird</name>
    <dbReference type="NCBI Taxonomy" id="1566151"/>
    <lineage>
        <taxon>Eukaryota</taxon>
        <taxon>Metazoa</taxon>
        <taxon>Chordata</taxon>
        <taxon>Craniata</taxon>
        <taxon>Vertebrata</taxon>
        <taxon>Euteleostomi</taxon>
        <taxon>Archelosauria</taxon>
        <taxon>Archosauria</taxon>
        <taxon>Dinosauria</taxon>
        <taxon>Saurischia</taxon>
        <taxon>Theropoda</taxon>
        <taxon>Coelurosauria</taxon>
        <taxon>Aves</taxon>
        <taxon>Neognathae</taxon>
        <taxon>Neoaves</taxon>
        <taxon>Telluraves</taxon>
        <taxon>Australaves</taxon>
        <taxon>Passeriformes</taxon>
        <taxon>Thamnophilidae</taxon>
        <taxon>Willisornis</taxon>
    </lineage>
</organism>
<name>A0ABQ9CPC4_9PASS</name>
<dbReference type="PANTHER" id="PTHR33332">
    <property type="entry name" value="REVERSE TRANSCRIPTASE DOMAIN-CONTAINING PROTEIN"/>
    <property type="match status" value="1"/>
</dbReference>
<sequence>MASLSQLSEAGRTVAYTKGHAEGDSAKAALTLEKTSQTPQHREPTDMLNATQRQIETQEVPSEHQETLFYCQDDAALEQVAQRGCGVSAHEDSHHLPGHELRQPASVDEAVDIVNLGFSKACDTMSHNILLQKLNAHGSGGFTLHKYYGLFNIFTDNVEWRIACTLSQFADDIQLGRTIILLKGNTLQSDLHKLGRWTKANRIRFNKTKCLVLHLGHNNPRQWYRLGKEQLEICSTERDLEVLINNWLKTRQQHAQVAKKANMS</sequence>